<organism evidence="1">
    <name type="scientific">marine metagenome</name>
    <dbReference type="NCBI Taxonomy" id="408172"/>
    <lineage>
        <taxon>unclassified sequences</taxon>
        <taxon>metagenomes</taxon>
        <taxon>ecological metagenomes</taxon>
    </lineage>
</organism>
<evidence type="ECO:0000313" key="1">
    <source>
        <dbReference type="EMBL" id="SUZ68715.1"/>
    </source>
</evidence>
<reference evidence="1" key="1">
    <citation type="submission" date="2018-05" db="EMBL/GenBank/DDBJ databases">
        <authorList>
            <person name="Lanie J.A."/>
            <person name="Ng W.-L."/>
            <person name="Kazmierczak K.M."/>
            <person name="Andrzejewski T.M."/>
            <person name="Davidsen T.M."/>
            <person name="Wayne K.J."/>
            <person name="Tettelin H."/>
            <person name="Glass J.I."/>
            <person name="Rusch D."/>
            <person name="Podicherti R."/>
            <person name="Tsui H.-C.T."/>
            <person name="Winkler M.E."/>
        </authorList>
    </citation>
    <scope>NUCLEOTIDE SEQUENCE</scope>
</reference>
<dbReference type="AlphaFoldDB" id="A0A381PNW0"/>
<gene>
    <name evidence="1" type="ORF">METZ01_LOCUS21569</name>
</gene>
<name>A0A381PNW0_9ZZZZ</name>
<sequence length="23" mass="2708">MEIQFLEQRVNGVITIRTLADNF</sequence>
<accession>A0A381PNW0</accession>
<dbReference type="EMBL" id="UINC01001041">
    <property type="protein sequence ID" value="SUZ68715.1"/>
    <property type="molecule type" value="Genomic_DNA"/>
</dbReference>
<protein>
    <submittedName>
        <fullName evidence="1">Uncharacterized protein</fullName>
    </submittedName>
</protein>
<proteinExistence type="predicted"/>